<evidence type="ECO:0000256" key="1">
    <source>
        <dbReference type="ARBA" id="ARBA00022670"/>
    </source>
</evidence>
<gene>
    <name evidence="14" type="ORF">HOLleu_26810</name>
</gene>
<evidence type="ECO:0000256" key="3">
    <source>
        <dbReference type="ARBA" id="ARBA00022695"/>
    </source>
</evidence>
<dbReference type="FunFam" id="3.30.70.270:FF:000020">
    <property type="entry name" value="Transposon Tf2-6 polyprotein-like Protein"/>
    <property type="match status" value="1"/>
</dbReference>
<keyword evidence="7" id="KW-0695">RNA-directed DNA polymerase</keyword>
<dbReference type="Gene3D" id="3.30.160.60">
    <property type="entry name" value="Classic Zinc Finger"/>
    <property type="match status" value="1"/>
</dbReference>
<dbReference type="Gene3D" id="3.10.20.370">
    <property type="match status" value="1"/>
</dbReference>
<dbReference type="InterPro" id="IPR054465">
    <property type="entry name" value="Integrase_p58-like_C"/>
</dbReference>
<dbReference type="Pfam" id="PF00078">
    <property type="entry name" value="RVT_1"/>
    <property type="match status" value="1"/>
</dbReference>
<evidence type="ECO:0008006" key="16">
    <source>
        <dbReference type="Google" id="ProtNLM"/>
    </source>
</evidence>
<keyword evidence="4" id="KW-0540">Nuclease</keyword>
<dbReference type="InterPro" id="IPR001584">
    <property type="entry name" value="Integrase_cat-core"/>
</dbReference>
<dbReference type="PROSITE" id="PS50878">
    <property type="entry name" value="RT_POL"/>
    <property type="match status" value="1"/>
</dbReference>
<dbReference type="GO" id="GO:0015074">
    <property type="term" value="P:DNA integration"/>
    <property type="evidence" value="ECO:0007669"/>
    <property type="project" value="InterPro"/>
</dbReference>
<sequence>MLLADGSVFPFQGRGVFQVCIAGRTVEHDVWVAEIGLDAILGLDFLRKHQCHLDILGGIISWDQVRLGEPQVDREQPDYQVLEPCRVILCETVVIAPGTESVIRGEISGKFKGNQGLVEPAEKFVSRHGLLVGKLLVNPENLVVPLRVFNPSFEPIRVYKGTVAGVLEEVAEVVGMEGSSNGNQATPVRTVNTAADEGQGTDEVPHHLVGLLDSCGNRLEKEQYRQLKELLIQYGDVFSMSSSDLGRTTVVKHAIDTGSAKPIKQPARRVPVQQRQVERDLVKEMLTTGVIEPSASAWSSPVVLVKKKNGKTRFCIDYRKVNAVTSKDSYPIPRITDSLDALSGAQWFTTLDLASGYWQVGMDESDKEKTAFVTGEGLFQFRVMPFGLCNAPATFERLMDRVLSGLHWQVCLVYLDDVIVYGSTFEESLGRLKEVLGRLRAANLKLSPEKCNLFQPSVTYLGYVVSKEGVATDPQKVADVKDWPRPQNLTDVRSFLGLCGYYRRFIEGFADIAAPLFKLTEKKQAFDWDTDCETAVQRLKEALTSAPVLAYPNSCGRFILDTDASDFGVGAVLSQIQDGEEKVVSYFSKAMTKQEKRYCVTRKELLAVVKAVKQFHHYLYGTNFLIRTDHAALRWLMAFRNPEGQIARWLELLSTYQFDIQHRPGKSHGNADGLSRRPCGRDCNHCNRKEMPGKETEERPLSFPTHSKVNERSKGEQRNSPKNSVLPQDTLVAAVTREKQEVNDPPWLQEWSLEAIREEQLKDVETRKIIEWKEESEVRPEAEEIARENKELKNYWAQWERLEIRDGVLCRRWESHDGREISWQLVVPRGLRTKILELLHDNPTVGHMGIKRTVQRVQKRFYWHGWRRQVEWWCKACIVCQERKTPKTKGKASMKVERVGAPLERIAIDILGPLPVTDRGNKYIMVVADYFTKWVEAYSIPNQEATTVAAVLVNEFISRFGVPEKLHTDQGRNFEAQVFQEVCRLLGIHKTRTTALHPQSDGLIERMNRTLEEMLSKMVDNNQKDWDLCLPLALMAYRSSRHDTSGFSPNEMMLGRDIALPVDLLFDKASGETNDQNKEAVGQSQYVLKLQEMLRETHYYARNYMDIASNRQKRNYDRDAKENEFEEGDKVFLYNPKRKRGLSPKLARDWDGPWVITAKLSDVTFRIKKGDTGRMRVVHHNRLKRLESLEISGSTTKKRPMFSTAGVQTDRTEMASDQSSEDRSSFKPSEDRNNPTIQAPRKRKPPQWHRDYMDYTDTMGEKELESSREYKCRICKERCKTVSRLREHLQEKHKSARFKCNRCDYSSDRRGNLSRHIEVTHLKSKKAGGNLPSTSKTPSETESKDKTHSHDSRRCVPRTPKVQREVLPYAPSLKELLAESPEECRLKVKESGGSPQETRQSATDNPESPDHQSSSAESPKVIPVDNLADRGPDPRLFRGLLSGNQTNTERKVSEARVKARGLSSDSTSCTWQMKRIPESGRFFVVTTETAISPGGTFYRAVKEQYGDL</sequence>
<dbReference type="PANTHER" id="PTHR37984">
    <property type="entry name" value="PROTEIN CBG26694"/>
    <property type="match status" value="1"/>
</dbReference>
<feature type="region of interest" description="Disordered" evidence="10">
    <location>
        <begin position="1384"/>
        <end position="1441"/>
    </location>
</feature>
<feature type="compositionally biased region" description="Basic and acidic residues" evidence="10">
    <location>
        <begin position="679"/>
        <end position="700"/>
    </location>
</feature>
<dbReference type="InterPro" id="IPR041588">
    <property type="entry name" value="Integrase_H2C2"/>
</dbReference>
<feature type="compositionally biased region" description="Basic and acidic residues" evidence="10">
    <location>
        <begin position="1210"/>
        <end position="1233"/>
    </location>
</feature>
<dbReference type="FunFam" id="3.30.420.10:FF:000032">
    <property type="entry name" value="Retrovirus-related Pol polyprotein from transposon 297-like Protein"/>
    <property type="match status" value="1"/>
</dbReference>
<feature type="compositionally biased region" description="Basic and acidic residues" evidence="10">
    <location>
        <begin position="1339"/>
        <end position="1354"/>
    </location>
</feature>
<dbReference type="Gene3D" id="3.30.70.270">
    <property type="match status" value="2"/>
</dbReference>
<dbReference type="GO" id="GO:0008233">
    <property type="term" value="F:peptidase activity"/>
    <property type="evidence" value="ECO:0007669"/>
    <property type="project" value="UniProtKB-KW"/>
</dbReference>
<dbReference type="SUPFAM" id="SSF53098">
    <property type="entry name" value="Ribonuclease H-like"/>
    <property type="match status" value="1"/>
</dbReference>
<feature type="region of interest" description="Disordered" evidence="10">
    <location>
        <begin position="664"/>
        <end position="728"/>
    </location>
</feature>
<evidence type="ECO:0000256" key="9">
    <source>
        <dbReference type="PROSITE-ProRule" id="PRU00042"/>
    </source>
</evidence>
<dbReference type="EMBL" id="JAIZAY010000013">
    <property type="protein sequence ID" value="KAJ8030393.1"/>
    <property type="molecule type" value="Genomic_DNA"/>
</dbReference>
<dbReference type="FunFam" id="3.10.20.370:FF:000001">
    <property type="entry name" value="Retrovirus-related Pol polyprotein from transposon 17.6-like protein"/>
    <property type="match status" value="1"/>
</dbReference>
<keyword evidence="8" id="KW-0511">Multifunctional enzyme</keyword>
<evidence type="ECO:0000256" key="8">
    <source>
        <dbReference type="ARBA" id="ARBA00023268"/>
    </source>
</evidence>
<keyword evidence="6" id="KW-0378">Hydrolase</keyword>
<dbReference type="InterPro" id="IPR036236">
    <property type="entry name" value="Znf_C2H2_sf"/>
</dbReference>
<dbReference type="InterPro" id="IPR041577">
    <property type="entry name" value="RT_RNaseH_2"/>
</dbReference>
<dbReference type="GO" id="GO:0003676">
    <property type="term" value="F:nucleic acid binding"/>
    <property type="evidence" value="ECO:0007669"/>
    <property type="project" value="InterPro"/>
</dbReference>
<dbReference type="Pfam" id="PF22938">
    <property type="entry name" value="Integrase_p58_C"/>
    <property type="match status" value="1"/>
</dbReference>
<feature type="region of interest" description="Disordered" evidence="10">
    <location>
        <begin position="1189"/>
        <end position="1252"/>
    </location>
</feature>
<keyword evidence="15" id="KW-1185">Reference proteome</keyword>
<feature type="domain" description="Reverse transcriptase" evidence="12">
    <location>
        <begin position="286"/>
        <end position="465"/>
    </location>
</feature>
<keyword evidence="9" id="KW-0479">Metal-binding</keyword>
<dbReference type="CDD" id="cd01647">
    <property type="entry name" value="RT_LTR"/>
    <property type="match status" value="1"/>
</dbReference>
<keyword evidence="9" id="KW-0863">Zinc-finger</keyword>
<dbReference type="OrthoDB" id="9906983at2759"/>
<dbReference type="PROSITE" id="PS00028">
    <property type="entry name" value="ZINC_FINGER_C2H2_1"/>
    <property type="match status" value="1"/>
</dbReference>
<dbReference type="Gene3D" id="1.10.340.70">
    <property type="match status" value="1"/>
</dbReference>
<dbReference type="SUPFAM" id="SSF57667">
    <property type="entry name" value="beta-beta-alpha zinc fingers"/>
    <property type="match status" value="1"/>
</dbReference>
<feature type="domain" description="Integrase catalytic" evidence="13">
    <location>
        <begin position="898"/>
        <end position="1057"/>
    </location>
</feature>
<dbReference type="FunFam" id="1.10.340.70:FF:000001">
    <property type="entry name" value="Retrovirus-related Pol polyprotein from transposon gypsy-like Protein"/>
    <property type="match status" value="1"/>
</dbReference>
<dbReference type="PROSITE" id="PS50157">
    <property type="entry name" value="ZINC_FINGER_C2H2_2"/>
    <property type="match status" value="2"/>
</dbReference>
<name>A0A9Q1BP48_HOLLE</name>
<dbReference type="Pfam" id="PF00665">
    <property type="entry name" value="rve"/>
    <property type="match status" value="1"/>
</dbReference>
<feature type="compositionally biased region" description="Basic and acidic residues" evidence="10">
    <location>
        <begin position="1427"/>
        <end position="1436"/>
    </location>
</feature>
<proteinExistence type="predicted"/>
<dbReference type="GO" id="GO:0006508">
    <property type="term" value="P:proteolysis"/>
    <property type="evidence" value="ECO:0007669"/>
    <property type="project" value="UniProtKB-KW"/>
</dbReference>
<keyword evidence="5" id="KW-0255">Endonuclease</keyword>
<feature type="compositionally biased region" description="Basic and acidic residues" evidence="10">
    <location>
        <begin position="708"/>
        <end position="719"/>
    </location>
</feature>
<protein>
    <recommendedName>
        <fullName evidence="16">Endonuclease</fullName>
    </recommendedName>
</protein>
<dbReference type="InterPro" id="IPR036397">
    <property type="entry name" value="RNaseH_sf"/>
</dbReference>
<keyword evidence="9" id="KW-0862">Zinc</keyword>
<evidence type="ECO:0000256" key="2">
    <source>
        <dbReference type="ARBA" id="ARBA00022679"/>
    </source>
</evidence>
<dbReference type="Gene3D" id="2.40.70.10">
    <property type="entry name" value="Acid Proteases"/>
    <property type="match status" value="1"/>
</dbReference>
<dbReference type="InterPro" id="IPR043128">
    <property type="entry name" value="Rev_trsase/Diguanyl_cyclase"/>
</dbReference>
<dbReference type="FunFam" id="3.10.10.10:FF:000007">
    <property type="entry name" value="Retrovirus-related Pol polyprotein from transposon 17.6-like Protein"/>
    <property type="match status" value="1"/>
</dbReference>
<dbReference type="SMART" id="SM00355">
    <property type="entry name" value="ZnF_C2H2"/>
    <property type="match status" value="2"/>
</dbReference>
<dbReference type="InterPro" id="IPR013087">
    <property type="entry name" value="Znf_C2H2_type"/>
</dbReference>
<comment type="caution">
    <text evidence="14">The sequence shown here is derived from an EMBL/GenBank/DDBJ whole genome shotgun (WGS) entry which is preliminary data.</text>
</comment>
<accession>A0A9Q1BP48</accession>
<dbReference type="Proteomes" id="UP001152320">
    <property type="component" value="Chromosome 13"/>
</dbReference>
<dbReference type="PROSITE" id="PS50994">
    <property type="entry name" value="INTEGRASE"/>
    <property type="match status" value="1"/>
</dbReference>
<dbReference type="Pfam" id="PF17919">
    <property type="entry name" value="RT_RNaseH_2"/>
    <property type="match status" value="1"/>
</dbReference>
<evidence type="ECO:0000256" key="7">
    <source>
        <dbReference type="ARBA" id="ARBA00022918"/>
    </source>
</evidence>
<dbReference type="PANTHER" id="PTHR37984:SF5">
    <property type="entry name" value="PROTEIN NYNRIN-LIKE"/>
    <property type="match status" value="1"/>
</dbReference>
<dbReference type="InterPro" id="IPR021109">
    <property type="entry name" value="Peptidase_aspartic_dom_sf"/>
</dbReference>
<keyword evidence="2" id="KW-0808">Transferase</keyword>
<feature type="region of interest" description="Disordered" evidence="10">
    <location>
        <begin position="1319"/>
        <end position="1367"/>
    </location>
</feature>
<dbReference type="InterPro" id="IPR000477">
    <property type="entry name" value="RT_dom"/>
</dbReference>
<feature type="domain" description="C2H2-type" evidence="11">
    <location>
        <begin position="1298"/>
        <end position="1326"/>
    </location>
</feature>
<dbReference type="CDD" id="cd09274">
    <property type="entry name" value="RNase_HI_RT_Ty3"/>
    <property type="match status" value="1"/>
</dbReference>
<evidence type="ECO:0000259" key="12">
    <source>
        <dbReference type="PROSITE" id="PS50878"/>
    </source>
</evidence>
<keyword evidence="1" id="KW-0645">Protease</keyword>
<evidence type="ECO:0000313" key="15">
    <source>
        <dbReference type="Proteomes" id="UP001152320"/>
    </source>
</evidence>
<evidence type="ECO:0000256" key="6">
    <source>
        <dbReference type="ARBA" id="ARBA00022801"/>
    </source>
</evidence>
<dbReference type="Gene3D" id="3.10.10.10">
    <property type="entry name" value="HIV Type 1 Reverse Transcriptase, subunit A, domain 1"/>
    <property type="match status" value="1"/>
</dbReference>
<feature type="compositionally biased region" description="Polar residues" evidence="10">
    <location>
        <begin position="1393"/>
        <end position="1417"/>
    </location>
</feature>
<dbReference type="GO" id="GO:0008270">
    <property type="term" value="F:zinc ion binding"/>
    <property type="evidence" value="ECO:0007669"/>
    <property type="project" value="UniProtKB-KW"/>
</dbReference>
<evidence type="ECO:0000313" key="14">
    <source>
        <dbReference type="EMBL" id="KAJ8030393.1"/>
    </source>
</evidence>
<reference evidence="14" key="1">
    <citation type="submission" date="2021-10" db="EMBL/GenBank/DDBJ databases">
        <title>Tropical sea cucumber genome reveals ecological adaptation and Cuvierian tubules defense mechanism.</title>
        <authorList>
            <person name="Chen T."/>
        </authorList>
    </citation>
    <scope>NUCLEOTIDE SEQUENCE</scope>
    <source>
        <strain evidence="14">Nanhai2018</strain>
        <tissue evidence="14">Muscle</tissue>
    </source>
</reference>
<dbReference type="GO" id="GO:0004519">
    <property type="term" value="F:endonuclease activity"/>
    <property type="evidence" value="ECO:0007669"/>
    <property type="project" value="UniProtKB-KW"/>
</dbReference>
<dbReference type="Pfam" id="PF17921">
    <property type="entry name" value="Integrase_H2C2"/>
    <property type="match status" value="1"/>
</dbReference>
<evidence type="ECO:0000256" key="5">
    <source>
        <dbReference type="ARBA" id="ARBA00022759"/>
    </source>
</evidence>
<dbReference type="Pfam" id="PF13909">
    <property type="entry name" value="zf-H2C2_5"/>
    <property type="match status" value="1"/>
</dbReference>
<dbReference type="SUPFAM" id="SSF56672">
    <property type="entry name" value="DNA/RNA polymerases"/>
    <property type="match status" value="1"/>
</dbReference>
<evidence type="ECO:0000259" key="11">
    <source>
        <dbReference type="PROSITE" id="PS50157"/>
    </source>
</evidence>
<feature type="domain" description="C2H2-type" evidence="11">
    <location>
        <begin position="1270"/>
        <end position="1298"/>
    </location>
</feature>
<dbReference type="FunFam" id="3.10.10.10:FF:000002">
    <property type="entry name" value="Retrovirus-related Pol polyprotein from transposon 17.6-like protein"/>
    <property type="match status" value="1"/>
</dbReference>
<evidence type="ECO:0000259" key="13">
    <source>
        <dbReference type="PROSITE" id="PS50994"/>
    </source>
</evidence>
<evidence type="ECO:0000256" key="10">
    <source>
        <dbReference type="SAM" id="MobiDB-lite"/>
    </source>
</evidence>
<dbReference type="InterPro" id="IPR043502">
    <property type="entry name" value="DNA/RNA_pol_sf"/>
</dbReference>
<evidence type="ECO:0000256" key="4">
    <source>
        <dbReference type="ARBA" id="ARBA00022722"/>
    </source>
</evidence>
<keyword evidence="3" id="KW-0548">Nucleotidyltransferase</keyword>
<dbReference type="Gene3D" id="3.30.420.10">
    <property type="entry name" value="Ribonuclease H-like superfamily/Ribonuclease H"/>
    <property type="match status" value="1"/>
</dbReference>
<dbReference type="GO" id="GO:0003964">
    <property type="term" value="F:RNA-directed DNA polymerase activity"/>
    <property type="evidence" value="ECO:0007669"/>
    <property type="project" value="UniProtKB-KW"/>
</dbReference>
<dbReference type="InterPro" id="IPR012337">
    <property type="entry name" value="RNaseH-like_sf"/>
</dbReference>
<dbReference type="InterPro" id="IPR050951">
    <property type="entry name" value="Retrovirus_Pol_polyprotein"/>
</dbReference>
<organism evidence="14 15">
    <name type="scientific">Holothuria leucospilota</name>
    <name type="common">Black long sea cucumber</name>
    <name type="synonym">Mertensiothuria leucospilota</name>
    <dbReference type="NCBI Taxonomy" id="206669"/>
    <lineage>
        <taxon>Eukaryota</taxon>
        <taxon>Metazoa</taxon>
        <taxon>Echinodermata</taxon>
        <taxon>Eleutherozoa</taxon>
        <taxon>Echinozoa</taxon>
        <taxon>Holothuroidea</taxon>
        <taxon>Aspidochirotacea</taxon>
        <taxon>Aspidochirotida</taxon>
        <taxon>Holothuriidae</taxon>
        <taxon>Holothuria</taxon>
    </lineage>
</organism>